<name>A0A817VCW9_9BILA</name>
<organism evidence="1 2">
    <name type="scientific">Rotaria socialis</name>
    <dbReference type="NCBI Taxonomy" id="392032"/>
    <lineage>
        <taxon>Eukaryota</taxon>
        <taxon>Metazoa</taxon>
        <taxon>Spiralia</taxon>
        <taxon>Gnathifera</taxon>
        <taxon>Rotifera</taxon>
        <taxon>Eurotatoria</taxon>
        <taxon>Bdelloidea</taxon>
        <taxon>Philodinida</taxon>
        <taxon>Philodinidae</taxon>
        <taxon>Rotaria</taxon>
    </lineage>
</organism>
<comment type="caution">
    <text evidence="1">The sequence shown here is derived from an EMBL/GenBank/DDBJ whole genome shotgun (WGS) entry which is preliminary data.</text>
</comment>
<dbReference type="SUPFAM" id="SSF52047">
    <property type="entry name" value="RNI-like"/>
    <property type="match status" value="1"/>
</dbReference>
<dbReference type="AlphaFoldDB" id="A0A817VCW9"/>
<dbReference type="InterPro" id="IPR032675">
    <property type="entry name" value="LRR_dom_sf"/>
</dbReference>
<protein>
    <recommendedName>
        <fullName evidence="3">F-box domain-containing protein</fullName>
    </recommendedName>
</protein>
<accession>A0A817VCW9</accession>
<dbReference type="Proteomes" id="UP000663872">
    <property type="component" value="Unassembled WGS sequence"/>
</dbReference>
<proteinExistence type="predicted"/>
<evidence type="ECO:0000313" key="1">
    <source>
        <dbReference type="EMBL" id="CAF3344934.1"/>
    </source>
</evidence>
<dbReference type="EMBL" id="CAJNYT010000353">
    <property type="protein sequence ID" value="CAF3344934.1"/>
    <property type="molecule type" value="Genomic_DNA"/>
</dbReference>
<dbReference type="Gene3D" id="3.80.10.10">
    <property type="entry name" value="Ribonuclease Inhibitor"/>
    <property type="match status" value="1"/>
</dbReference>
<evidence type="ECO:0000313" key="2">
    <source>
        <dbReference type="Proteomes" id="UP000663872"/>
    </source>
</evidence>
<sequence>MDTIFPDEIFLKIFRYIPRLDLFRGFYNLKSRLNRIIGEVRVYIRSELNEEEKRYILPYVRPEQIRSFSVNEEKYEYAKLYQCINIRDLTFHSGSKYNVYTYNHPQLIHVQPSIFPHLKQLTIYVQSWTHVYQKLCTMIFGNKFPAMESVSLPYANGSCISGIKIWSPNLQYVDIQCCNKSMFYPLLDNLPNLKRFNCGLGTNNSGSLKNRNLPLEQLNVDTYDRSSASYCGSMMSLGELLDVYQCMPNLERTIIFIYDGSPLGRIMDQFNRVLSNCPKLKTFECHIESFGEMESSESADEIKKRYYLFQDSCVFACKTQRGYLRGIKMSR</sequence>
<gene>
    <name evidence="1" type="ORF">GRG538_LOCUS4977</name>
</gene>
<reference evidence="1" key="1">
    <citation type="submission" date="2021-02" db="EMBL/GenBank/DDBJ databases">
        <authorList>
            <person name="Nowell W R."/>
        </authorList>
    </citation>
    <scope>NUCLEOTIDE SEQUENCE</scope>
</reference>
<evidence type="ECO:0008006" key="3">
    <source>
        <dbReference type="Google" id="ProtNLM"/>
    </source>
</evidence>